<comment type="caution">
    <text evidence="1">The sequence shown here is derived from an EMBL/GenBank/DDBJ whole genome shotgun (WGS) entry which is preliminary data.</text>
</comment>
<evidence type="ECO:0000313" key="1">
    <source>
        <dbReference type="EMBL" id="KKK62286.1"/>
    </source>
</evidence>
<sequence length="206" mass="25187">LYSSMRKYGAENFKIEELLKCYSQKDLDFFEDYYIVVYDTMNPEKGYNKMRGGWGFHGYSSEVIIRRAESLKKYLSNPENKNKIIERNKKISKTMKEYSNRTEVKKEFKERMEKWNSIPENKEKHRKATKEAMNRPEIKEKHRRAIKEGRKKYCKERNIRYDKAKQEKNFINMRYDDIYELATKYNIFRRKSMSKTELINCLEEIK</sequence>
<feature type="non-terminal residue" evidence="1">
    <location>
        <position position="1"/>
    </location>
</feature>
<proteinExistence type="predicted"/>
<protein>
    <submittedName>
        <fullName evidence="1">Uncharacterized protein</fullName>
    </submittedName>
</protein>
<accession>A0A0F8ZQU5</accession>
<gene>
    <name evidence="1" type="ORF">LCGC14_3005870</name>
</gene>
<reference evidence="1" key="1">
    <citation type="journal article" date="2015" name="Nature">
        <title>Complex archaea that bridge the gap between prokaryotes and eukaryotes.</title>
        <authorList>
            <person name="Spang A."/>
            <person name="Saw J.H."/>
            <person name="Jorgensen S.L."/>
            <person name="Zaremba-Niedzwiedzka K."/>
            <person name="Martijn J."/>
            <person name="Lind A.E."/>
            <person name="van Eijk R."/>
            <person name="Schleper C."/>
            <person name="Guy L."/>
            <person name="Ettema T.J."/>
        </authorList>
    </citation>
    <scope>NUCLEOTIDE SEQUENCE</scope>
</reference>
<organism evidence="1">
    <name type="scientific">marine sediment metagenome</name>
    <dbReference type="NCBI Taxonomy" id="412755"/>
    <lineage>
        <taxon>unclassified sequences</taxon>
        <taxon>metagenomes</taxon>
        <taxon>ecological metagenomes</taxon>
    </lineage>
</organism>
<dbReference type="EMBL" id="LAZR01062067">
    <property type="protein sequence ID" value="KKK62286.1"/>
    <property type="molecule type" value="Genomic_DNA"/>
</dbReference>
<dbReference type="AlphaFoldDB" id="A0A0F8ZQU5"/>
<name>A0A0F8ZQU5_9ZZZZ</name>